<proteinExistence type="predicted"/>
<evidence type="ECO:0000256" key="8">
    <source>
        <dbReference type="SAM" id="MobiDB-lite"/>
    </source>
</evidence>
<dbReference type="InterPro" id="IPR029044">
    <property type="entry name" value="Nucleotide-diphossugar_trans"/>
</dbReference>
<comment type="caution">
    <text evidence="10">The sequence shown here is derived from an EMBL/GenBank/DDBJ whole genome shotgun (WGS) entry which is preliminary data.</text>
</comment>
<dbReference type="PANTHER" id="PTHR47844">
    <property type="entry name" value="SYNTHASE CPS1, PUTATIVE (AFU_ORTHOLOGUE AFUA_7G02500)-RELATED"/>
    <property type="match status" value="1"/>
</dbReference>
<dbReference type="GO" id="GO:0016020">
    <property type="term" value="C:membrane"/>
    <property type="evidence" value="ECO:0007669"/>
    <property type="project" value="UniProtKB-SubCell"/>
</dbReference>
<dbReference type="Proteomes" id="UP001175261">
    <property type="component" value="Unassembled WGS sequence"/>
</dbReference>
<evidence type="ECO:0000313" key="10">
    <source>
        <dbReference type="EMBL" id="KAK0391995.1"/>
    </source>
</evidence>
<name>A0AA39GR37_SARSR</name>
<evidence type="ECO:0000256" key="5">
    <source>
        <dbReference type="ARBA" id="ARBA00022989"/>
    </source>
</evidence>
<keyword evidence="6 9" id="KW-0472">Membrane</keyword>
<keyword evidence="2" id="KW-0328">Glycosyltransferase</keyword>
<feature type="compositionally biased region" description="Basic and acidic residues" evidence="8">
    <location>
        <begin position="474"/>
        <end position="489"/>
    </location>
</feature>
<keyword evidence="4 9" id="KW-0812">Transmembrane</keyword>
<feature type="transmembrane region" description="Helical" evidence="9">
    <location>
        <begin position="331"/>
        <end position="356"/>
    </location>
</feature>
<protein>
    <submittedName>
        <fullName evidence="10">Uncharacterized protein</fullName>
    </submittedName>
</protein>
<dbReference type="InterPro" id="IPR052427">
    <property type="entry name" value="Glycosyltrans_GT2/GT47"/>
</dbReference>
<feature type="transmembrane region" description="Helical" evidence="9">
    <location>
        <begin position="398"/>
        <end position="418"/>
    </location>
</feature>
<feature type="compositionally biased region" description="Basic and acidic residues" evidence="8">
    <location>
        <begin position="445"/>
        <end position="456"/>
    </location>
</feature>
<keyword evidence="11" id="KW-1185">Reference proteome</keyword>
<feature type="transmembrane region" description="Helical" evidence="9">
    <location>
        <begin position="12"/>
        <end position="39"/>
    </location>
</feature>
<feature type="region of interest" description="Disordered" evidence="8">
    <location>
        <begin position="428"/>
        <end position="489"/>
    </location>
</feature>
<dbReference type="Gene3D" id="3.90.550.10">
    <property type="entry name" value="Spore Coat Polysaccharide Biosynthesis Protein SpsA, Chain A"/>
    <property type="match status" value="1"/>
</dbReference>
<evidence type="ECO:0000313" key="11">
    <source>
        <dbReference type="Proteomes" id="UP001175261"/>
    </source>
</evidence>
<evidence type="ECO:0000256" key="9">
    <source>
        <dbReference type="SAM" id="Phobius"/>
    </source>
</evidence>
<dbReference type="CDD" id="cd06434">
    <property type="entry name" value="GT2_HAS"/>
    <property type="match status" value="1"/>
</dbReference>
<dbReference type="Pfam" id="PF13641">
    <property type="entry name" value="Glyco_tranf_2_3"/>
    <property type="match status" value="1"/>
</dbReference>
<evidence type="ECO:0000256" key="3">
    <source>
        <dbReference type="ARBA" id="ARBA00022679"/>
    </source>
</evidence>
<keyword evidence="7" id="KW-0325">Glycoprotein</keyword>
<dbReference type="AlphaFoldDB" id="A0AA39GR37"/>
<reference evidence="10" key="1">
    <citation type="submission" date="2022-10" db="EMBL/GenBank/DDBJ databases">
        <title>Determination and structural analysis of whole genome sequence of Sarocladium strictum F4-1.</title>
        <authorList>
            <person name="Hu L."/>
            <person name="Jiang Y."/>
        </authorList>
    </citation>
    <scope>NUCLEOTIDE SEQUENCE</scope>
    <source>
        <strain evidence="10">F4-1</strain>
    </source>
</reference>
<dbReference type="SUPFAM" id="SSF53448">
    <property type="entry name" value="Nucleotide-diphospho-sugar transferases"/>
    <property type="match status" value="1"/>
</dbReference>
<sequence length="489" mass="56836">MESFPEPVFVAYHQLCAWVASFDFIYDTAFWGYLFLLLWIHRYTRLLVHCVSHWRYKSKPIPLEPTFTSKDVTVVIPTIHNAFEELRPSLMSILACKPAELILITTTSKKPALDRLAKTLGHPKIRVFCTRIANKRLQVCKALPRVETPITIMADDDVTWPSTLMPWILAPFEDPKIGGVGTCQRVRREWTAPWSTQIWNWLGSAYIERRNFEISATHNIDGGTSCMSGRTGAYRSEILASNDFIDGFRHEKWRDWILNADDDNFVTRWLVSHQWKTWIQYEPECEIETTLENGLKFLYQCSRWARSNWRSNWTSLVTERYVWTQQPWCTYALHFATFTSLAFLVDPLLLASLWWATADWDPQARNTAFWAQFVFMFAFTKVVKLVGLFRRNPSDLKYLPISIIFGYFHGLIKLYALFTLNMTSWGSRPDGDDNDSSRLVPLPGKTDRISDAKTEESGLQSYDDESDDDSPVLFDEKDRLDQLDARAPQ</sequence>
<dbReference type="PANTHER" id="PTHR47844:SF1">
    <property type="entry name" value="EXOSTOSIN-LIKE 2"/>
    <property type="match status" value="1"/>
</dbReference>
<dbReference type="EMBL" id="JAPDFR010000001">
    <property type="protein sequence ID" value="KAK0391995.1"/>
    <property type="molecule type" value="Genomic_DNA"/>
</dbReference>
<evidence type="ECO:0000256" key="2">
    <source>
        <dbReference type="ARBA" id="ARBA00022676"/>
    </source>
</evidence>
<evidence type="ECO:0000256" key="6">
    <source>
        <dbReference type="ARBA" id="ARBA00023136"/>
    </source>
</evidence>
<evidence type="ECO:0000256" key="7">
    <source>
        <dbReference type="ARBA" id="ARBA00023180"/>
    </source>
</evidence>
<accession>A0AA39GR37</accession>
<evidence type="ECO:0000256" key="4">
    <source>
        <dbReference type="ARBA" id="ARBA00022692"/>
    </source>
</evidence>
<gene>
    <name evidence="10" type="ORF">NLU13_1493</name>
</gene>
<keyword evidence="3" id="KW-0808">Transferase</keyword>
<feature type="transmembrane region" description="Helical" evidence="9">
    <location>
        <begin position="368"/>
        <end position="386"/>
    </location>
</feature>
<organism evidence="10 11">
    <name type="scientific">Sarocladium strictum</name>
    <name type="common">Black bundle disease fungus</name>
    <name type="synonym">Acremonium strictum</name>
    <dbReference type="NCBI Taxonomy" id="5046"/>
    <lineage>
        <taxon>Eukaryota</taxon>
        <taxon>Fungi</taxon>
        <taxon>Dikarya</taxon>
        <taxon>Ascomycota</taxon>
        <taxon>Pezizomycotina</taxon>
        <taxon>Sordariomycetes</taxon>
        <taxon>Hypocreomycetidae</taxon>
        <taxon>Hypocreales</taxon>
        <taxon>Sarocladiaceae</taxon>
        <taxon>Sarocladium</taxon>
    </lineage>
</organism>
<comment type="subcellular location">
    <subcellularLocation>
        <location evidence="1">Membrane</location>
    </subcellularLocation>
</comment>
<keyword evidence="5 9" id="KW-1133">Transmembrane helix</keyword>
<dbReference type="GO" id="GO:0016757">
    <property type="term" value="F:glycosyltransferase activity"/>
    <property type="evidence" value="ECO:0007669"/>
    <property type="project" value="UniProtKB-KW"/>
</dbReference>
<evidence type="ECO:0000256" key="1">
    <source>
        <dbReference type="ARBA" id="ARBA00004370"/>
    </source>
</evidence>